<evidence type="ECO:0000313" key="10">
    <source>
        <dbReference type="Proteomes" id="UP000528945"/>
    </source>
</evidence>
<dbReference type="PANTHER" id="PTHR13604">
    <property type="entry name" value="DC12-RELATED"/>
    <property type="match status" value="1"/>
</dbReference>
<evidence type="ECO:0000256" key="5">
    <source>
        <dbReference type="ARBA" id="ARBA00023124"/>
    </source>
</evidence>
<evidence type="ECO:0000256" key="7">
    <source>
        <dbReference type="ARBA" id="ARBA00023239"/>
    </source>
</evidence>
<dbReference type="AlphaFoldDB" id="A0AAW3TX71"/>
<evidence type="ECO:0000256" key="3">
    <source>
        <dbReference type="ARBA" id="ARBA00022763"/>
    </source>
</evidence>
<sequence>MPRATTRGSPDAYKQAEVAATFGIRAPYEIDETFPTGDIFPTGTKTPFYGAVVVQDGTDRRLESMEWGVPTQIPSKRDPGVKLTKYVTNVRNLQSTFWRSMLTTPARRCLVPVTSFSEYGLKPGEDGKKPLHWFDVPSRPLFAFAGIWRPTERGNAYGFLTTEPNAIVAPIHPKAMPVILHDDDYGRWLTGAWDDVKELVSPYPSQLMRVDQPVD</sequence>
<keyword evidence="2 8" id="KW-0645">Protease</keyword>
<evidence type="ECO:0000256" key="6">
    <source>
        <dbReference type="ARBA" id="ARBA00023125"/>
    </source>
</evidence>
<dbReference type="GO" id="GO:0006508">
    <property type="term" value="P:proteolysis"/>
    <property type="evidence" value="ECO:0007669"/>
    <property type="project" value="UniProtKB-KW"/>
</dbReference>
<evidence type="ECO:0000256" key="4">
    <source>
        <dbReference type="ARBA" id="ARBA00022801"/>
    </source>
</evidence>
<dbReference type="InterPro" id="IPR036590">
    <property type="entry name" value="SRAP-like"/>
</dbReference>
<gene>
    <name evidence="9" type="ORF">GGR47_003525</name>
</gene>
<evidence type="ECO:0000256" key="8">
    <source>
        <dbReference type="RuleBase" id="RU364100"/>
    </source>
</evidence>
<keyword evidence="10" id="KW-1185">Reference proteome</keyword>
<dbReference type="Pfam" id="PF02586">
    <property type="entry name" value="SRAP"/>
    <property type="match status" value="1"/>
</dbReference>
<keyword evidence="4 8" id="KW-0378">Hydrolase</keyword>
<dbReference type="Proteomes" id="UP000528945">
    <property type="component" value="Unassembled WGS sequence"/>
</dbReference>
<dbReference type="GO" id="GO:0016829">
    <property type="term" value="F:lyase activity"/>
    <property type="evidence" value="ECO:0007669"/>
    <property type="project" value="UniProtKB-KW"/>
</dbReference>
<dbReference type="InterPro" id="IPR003738">
    <property type="entry name" value="SRAP"/>
</dbReference>
<dbReference type="EMBL" id="JACIDB010000013">
    <property type="protein sequence ID" value="MBB3877257.1"/>
    <property type="molecule type" value="Genomic_DNA"/>
</dbReference>
<dbReference type="EC" id="3.4.-.-" evidence="8"/>
<keyword evidence="7" id="KW-0456">Lyase</keyword>
<comment type="similarity">
    <text evidence="1 8">Belongs to the SOS response-associated peptidase family.</text>
</comment>
<protein>
    <recommendedName>
        <fullName evidence="8">Abasic site processing protein</fullName>
        <ecNumber evidence="8">3.4.-.-</ecNumber>
    </recommendedName>
</protein>
<evidence type="ECO:0000256" key="1">
    <source>
        <dbReference type="ARBA" id="ARBA00008136"/>
    </source>
</evidence>
<dbReference type="GO" id="GO:0008233">
    <property type="term" value="F:peptidase activity"/>
    <property type="evidence" value="ECO:0007669"/>
    <property type="project" value="UniProtKB-KW"/>
</dbReference>
<comment type="caution">
    <text evidence="9">The sequence shown here is derived from an EMBL/GenBank/DDBJ whole genome shotgun (WGS) entry which is preliminary data.</text>
</comment>
<organism evidence="9 10">
    <name type="scientific">Sphingomonas aquatilis</name>
    <dbReference type="NCBI Taxonomy" id="93063"/>
    <lineage>
        <taxon>Bacteria</taxon>
        <taxon>Pseudomonadati</taxon>
        <taxon>Pseudomonadota</taxon>
        <taxon>Alphaproteobacteria</taxon>
        <taxon>Sphingomonadales</taxon>
        <taxon>Sphingomonadaceae</taxon>
        <taxon>Sphingomonas</taxon>
    </lineage>
</organism>
<dbReference type="GO" id="GO:0106300">
    <property type="term" value="P:protein-DNA covalent cross-linking repair"/>
    <property type="evidence" value="ECO:0007669"/>
    <property type="project" value="InterPro"/>
</dbReference>
<proteinExistence type="inferred from homology"/>
<accession>A0AAW3TX71</accession>
<dbReference type="Gene3D" id="3.90.1680.10">
    <property type="entry name" value="SOS response associated peptidase-like"/>
    <property type="match status" value="1"/>
</dbReference>
<reference evidence="9 10" key="1">
    <citation type="submission" date="2020-08" db="EMBL/GenBank/DDBJ databases">
        <title>Genomic Encyclopedia of Type Strains, Phase IV (KMG-IV): sequencing the most valuable type-strain genomes for metagenomic binning, comparative biology and taxonomic classification.</title>
        <authorList>
            <person name="Goeker M."/>
        </authorList>
    </citation>
    <scope>NUCLEOTIDE SEQUENCE [LARGE SCALE GENOMIC DNA]</scope>
    <source>
        <strain evidence="9 10">DSM 15581</strain>
    </source>
</reference>
<keyword evidence="6" id="KW-0238">DNA-binding</keyword>
<keyword evidence="5" id="KW-0190">Covalent protein-DNA linkage</keyword>
<dbReference type="SUPFAM" id="SSF143081">
    <property type="entry name" value="BB1717-like"/>
    <property type="match status" value="1"/>
</dbReference>
<name>A0AAW3TX71_9SPHN</name>
<keyword evidence="3" id="KW-0227">DNA damage</keyword>
<evidence type="ECO:0000313" key="9">
    <source>
        <dbReference type="EMBL" id="MBB3877257.1"/>
    </source>
</evidence>
<dbReference type="RefSeq" id="WP_147035688.1">
    <property type="nucleotide sequence ID" value="NZ_JACIDB010000013.1"/>
</dbReference>
<dbReference type="PANTHER" id="PTHR13604:SF0">
    <property type="entry name" value="ABASIC SITE PROCESSING PROTEIN HMCES"/>
    <property type="match status" value="1"/>
</dbReference>
<dbReference type="GO" id="GO:0003697">
    <property type="term" value="F:single-stranded DNA binding"/>
    <property type="evidence" value="ECO:0007669"/>
    <property type="project" value="InterPro"/>
</dbReference>
<evidence type="ECO:0000256" key="2">
    <source>
        <dbReference type="ARBA" id="ARBA00022670"/>
    </source>
</evidence>